<evidence type="ECO:0000313" key="1">
    <source>
        <dbReference type="EMBL" id="OGC52091.1"/>
    </source>
</evidence>
<evidence type="ECO:0000313" key="2">
    <source>
        <dbReference type="Proteomes" id="UP000176853"/>
    </source>
</evidence>
<organism evidence="1 2">
    <name type="scientific">candidate division WWE3 bacterium RIFCSPHIGHO2_01_FULL_43_9</name>
    <dbReference type="NCBI Taxonomy" id="1802618"/>
    <lineage>
        <taxon>Bacteria</taxon>
        <taxon>Katanobacteria</taxon>
    </lineage>
</organism>
<dbReference type="AlphaFoldDB" id="A0A1F4V4G5"/>
<sequence>MVQDTLTQQYRSPLQRSWEYYTTVAHGTPPTKYEMRMRERPSEPLANILSNTEILKILTTRAESIREKAAALATSGSDTKREAKERVLGLLSRNQEDDLAFLREISRLPEEFDQEGIEAPIITQV</sequence>
<accession>A0A1F4V4G5</accession>
<dbReference type="Proteomes" id="UP000176853">
    <property type="component" value="Unassembled WGS sequence"/>
</dbReference>
<gene>
    <name evidence="1" type="ORF">A2709_01940</name>
</gene>
<proteinExistence type="predicted"/>
<name>A0A1F4V4G5_UNCKA</name>
<reference evidence="1 2" key="1">
    <citation type="journal article" date="2016" name="Nat. Commun.">
        <title>Thousands of microbial genomes shed light on interconnected biogeochemical processes in an aquifer system.</title>
        <authorList>
            <person name="Anantharaman K."/>
            <person name="Brown C.T."/>
            <person name="Hug L.A."/>
            <person name="Sharon I."/>
            <person name="Castelle C.J."/>
            <person name="Probst A.J."/>
            <person name="Thomas B.C."/>
            <person name="Singh A."/>
            <person name="Wilkins M.J."/>
            <person name="Karaoz U."/>
            <person name="Brodie E.L."/>
            <person name="Williams K.H."/>
            <person name="Hubbard S.S."/>
            <person name="Banfield J.F."/>
        </authorList>
    </citation>
    <scope>NUCLEOTIDE SEQUENCE [LARGE SCALE GENOMIC DNA]</scope>
</reference>
<dbReference type="EMBL" id="MEVB01000025">
    <property type="protein sequence ID" value="OGC52091.1"/>
    <property type="molecule type" value="Genomic_DNA"/>
</dbReference>
<comment type="caution">
    <text evidence="1">The sequence shown here is derived from an EMBL/GenBank/DDBJ whole genome shotgun (WGS) entry which is preliminary data.</text>
</comment>
<protein>
    <submittedName>
        <fullName evidence="1">Uncharacterized protein</fullName>
    </submittedName>
</protein>